<dbReference type="RefSeq" id="WP_211857821.1">
    <property type="nucleotide sequence ID" value="NZ_JAAGBB010000084.1"/>
</dbReference>
<evidence type="ECO:0008006" key="3">
    <source>
        <dbReference type="Google" id="ProtNLM"/>
    </source>
</evidence>
<dbReference type="SUPFAM" id="SSF52540">
    <property type="entry name" value="P-loop containing nucleoside triphosphate hydrolases"/>
    <property type="match status" value="1"/>
</dbReference>
<proteinExistence type="predicted"/>
<gene>
    <name evidence="1" type="ORF">GXW71_32555</name>
</gene>
<sequence>MNLNPPAPDNPEGYFEPAALVAIHDELLAAGGSAWFDLKPFAVGAVPREQARELMEAMAKALHEDYAAAALPLIKDPRMCRFFPLSREILAVSGLDCSVVLALRHPAEVAASLASRDQMSATYAGLLWARHVIGAERDSRDVPRMTVCYGDLMADWRPIAARIRQLPGRWSPSDPERAPLKPELRHHSGLNAAAMFGGRLGSLLDELHGALAALAVTDGREQHARIDAAATGVLAAAVPEARLLEAEFLHRRLATGNPLWRSSDPRADRQAIAALFDSLHAGGERDALS</sequence>
<dbReference type="Gene3D" id="3.40.50.300">
    <property type="entry name" value="P-loop containing nucleotide triphosphate hydrolases"/>
    <property type="match status" value="1"/>
</dbReference>
<comment type="caution">
    <text evidence="1">The sequence shown here is derived from an EMBL/GenBank/DDBJ whole genome shotgun (WGS) entry which is preliminary data.</text>
</comment>
<evidence type="ECO:0000313" key="2">
    <source>
        <dbReference type="Proteomes" id="UP001196870"/>
    </source>
</evidence>
<keyword evidence="2" id="KW-1185">Reference proteome</keyword>
<protein>
    <recommendedName>
        <fullName evidence="3">Sulfotransferase family protein</fullName>
    </recommendedName>
</protein>
<reference evidence="2" key="1">
    <citation type="journal article" date="2021" name="Syst. Appl. Microbiol.">
        <title>Roseomonas hellenica sp. nov., isolated from roots of wild-growing Alkanna tinctoria.</title>
        <authorList>
            <person name="Rat A."/>
            <person name="Naranjo H.D."/>
            <person name="Lebbe L."/>
            <person name="Cnockaert M."/>
            <person name="Krigas N."/>
            <person name="Grigoriadou K."/>
            <person name="Maloupa E."/>
            <person name="Willems A."/>
        </authorList>
    </citation>
    <scope>NUCLEOTIDE SEQUENCE [LARGE SCALE GENOMIC DNA]</scope>
    <source>
        <strain evidence="2">LMG 31523</strain>
    </source>
</reference>
<name>A0ABS5F996_9PROT</name>
<evidence type="ECO:0000313" key="1">
    <source>
        <dbReference type="EMBL" id="MBR0669127.1"/>
    </source>
</evidence>
<organism evidence="1 2">
    <name type="scientific">Plastoroseomonas hellenica</name>
    <dbReference type="NCBI Taxonomy" id="2687306"/>
    <lineage>
        <taxon>Bacteria</taxon>
        <taxon>Pseudomonadati</taxon>
        <taxon>Pseudomonadota</taxon>
        <taxon>Alphaproteobacteria</taxon>
        <taxon>Acetobacterales</taxon>
        <taxon>Acetobacteraceae</taxon>
        <taxon>Plastoroseomonas</taxon>
    </lineage>
</organism>
<accession>A0ABS5F996</accession>
<dbReference type="InterPro" id="IPR027417">
    <property type="entry name" value="P-loop_NTPase"/>
</dbReference>
<dbReference type="Proteomes" id="UP001196870">
    <property type="component" value="Unassembled WGS sequence"/>
</dbReference>
<dbReference type="EMBL" id="JAAGBB010000084">
    <property type="protein sequence ID" value="MBR0669127.1"/>
    <property type="molecule type" value="Genomic_DNA"/>
</dbReference>